<reference evidence="2 3" key="1">
    <citation type="submission" date="2013-10" db="EMBL/GenBank/DDBJ databases">
        <title>Complete genome sequence of Corynebacterium lactis DSM 45799(T), isolated from raw cow milk.</title>
        <authorList>
            <person name="Ruckert C."/>
            <person name="Albersmeier A."/>
            <person name="Lipski A."/>
            <person name="Kalinowski J."/>
        </authorList>
    </citation>
    <scope>NUCLEOTIDE SEQUENCE [LARGE SCALE GENOMIC DNA]</scope>
    <source>
        <strain evidence="2 3">RW2-5</strain>
    </source>
</reference>
<dbReference type="PATRIC" id="fig|1408189.4.peg.660"/>
<keyword evidence="1" id="KW-1133">Transmembrane helix</keyword>
<organism evidence="2 3">
    <name type="scientific">Corynebacterium lactis RW2-5</name>
    <dbReference type="NCBI Taxonomy" id="1408189"/>
    <lineage>
        <taxon>Bacteria</taxon>
        <taxon>Bacillati</taxon>
        <taxon>Actinomycetota</taxon>
        <taxon>Actinomycetes</taxon>
        <taxon>Mycobacteriales</taxon>
        <taxon>Corynebacteriaceae</taxon>
        <taxon>Corynebacterium</taxon>
    </lineage>
</organism>
<name>A0A0K2H3B7_9CORY</name>
<proteinExistence type="predicted"/>
<evidence type="ECO:0000313" key="3">
    <source>
        <dbReference type="Proteomes" id="UP000058446"/>
    </source>
</evidence>
<keyword evidence="1" id="KW-0812">Transmembrane</keyword>
<dbReference type="EMBL" id="CP006841">
    <property type="protein sequence ID" value="ALA68433.1"/>
    <property type="molecule type" value="Genomic_DNA"/>
</dbReference>
<dbReference type="STRING" id="1408189.CLAC_03310"/>
<dbReference type="RefSeq" id="WP_156324757.1">
    <property type="nucleotide sequence ID" value="NZ_CP006841.1"/>
</dbReference>
<gene>
    <name evidence="2" type="ORF">CLAC_03310</name>
</gene>
<evidence type="ECO:0000256" key="1">
    <source>
        <dbReference type="SAM" id="Phobius"/>
    </source>
</evidence>
<keyword evidence="3" id="KW-1185">Reference proteome</keyword>
<feature type="transmembrane region" description="Helical" evidence="1">
    <location>
        <begin position="25"/>
        <end position="46"/>
    </location>
</feature>
<protein>
    <submittedName>
        <fullName evidence="2">Uncharacterized protein</fullName>
    </submittedName>
</protein>
<sequence>MNPAEFPDVRPPAGRHYPEDDVSDIAVSIGCSTAVVAFILIVIFIASL</sequence>
<keyword evidence="1" id="KW-0472">Membrane</keyword>
<dbReference type="AlphaFoldDB" id="A0A0K2H3B7"/>
<evidence type="ECO:0000313" key="2">
    <source>
        <dbReference type="EMBL" id="ALA68433.1"/>
    </source>
</evidence>
<dbReference type="KEGG" id="clw:CLAC_03310"/>
<dbReference type="Proteomes" id="UP000058446">
    <property type="component" value="Chromosome"/>
</dbReference>
<accession>A0A0K2H3B7</accession>